<proteinExistence type="predicted"/>
<gene>
    <name evidence="1" type="ORF">SAMN05660649_02186</name>
</gene>
<keyword evidence="2" id="KW-1185">Reference proteome</keyword>
<keyword evidence="1" id="KW-0547">Nucleotide-binding</keyword>
<evidence type="ECO:0000313" key="1">
    <source>
        <dbReference type="EMBL" id="SFG62871.1"/>
    </source>
</evidence>
<keyword evidence="1" id="KW-0347">Helicase</keyword>
<sequence>MDDRAIERYINKLQEKRPGSRLLSLPREQLLKTLNILTEYEGKLVPTLAGMLMFGTFPQQFFPSLFVAFLLYAGTSQDEKGPRGERFLDNRRLDGTIPEIIAEAEKAIVYNMRRSTVVSGLWRNDIDEYPRIALREALINALGHRDYSHYALGTHIQIRMFTDRLEIENQGGLYGHLSEDTIGIEAPTTRNAALMRMMEDMDLVENRGSGIRAMIESVRAAHLAPPKFTNNHTSFKVTFYNHTLLDKETVEWLNKFSLIDLNDNQRFALAYLKRNPFTPKLTNRDYQRINSVESVQATRELGDMVKRAGVLLQHGTRGGAYYTLSDWVLDKNQQLPTLEPTLSDKEAEILDYVKAHGFITNSLCRELLKIDVNAANYLLTSMNRKYLLKRTGKGRWTKYTL</sequence>
<dbReference type="AlphaFoldDB" id="A0A1I2TKI7"/>
<dbReference type="PANTHER" id="PTHR30595:SF6">
    <property type="entry name" value="SCHLAFEN ALBA-2 DOMAIN-CONTAINING PROTEIN"/>
    <property type="match status" value="1"/>
</dbReference>
<evidence type="ECO:0000313" key="2">
    <source>
        <dbReference type="Proteomes" id="UP000199337"/>
    </source>
</evidence>
<dbReference type="Gene3D" id="1.10.10.10">
    <property type="entry name" value="Winged helix-like DNA-binding domain superfamily/Winged helix DNA-binding domain"/>
    <property type="match status" value="1"/>
</dbReference>
<dbReference type="InterPro" id="IPR036388">
    <property type="entry name" value="WH-like_DNA-bd_sf"/>
</dbReference>
<keyword evidence="1" id="KW-0378">Hydrolase</keyword>
<organism evidence="1 2">
    <name type="scientific">Desulfotruncus arcticus DSM 17038</name>
    <dbReference type="NCBI Taxonomy" id="1121424"/>
    <lineage>
        <taxon>Bacteria</taxon>
        <taxon>Bacillati</taxon>
        <taxon>Bacillota</taxon>
        <taxon>Clostridia</taxon>
        <taxon>Eubacteriales</taxon>
        <taxon>Desulfallaceae</taxon>
        <taxon>Desulfotruncus</taxon>
    </lineage>
</organism>
<dbReference type="GO" id="GO:0004386">
    <property type="term" value="F:helicase activity"/>
    <property type="evidence" value="ECO:0007669"/>
    <property type="project" value="UniProtKB-KW"/>
</dbReference>
<reference evidence="2" key="1">
    <citation type="submission" date="2016-10" db="EMBL/GenBank/DDBJ databases">
        <authorList>
            <person name="Varghese N."/>
            <person name="Submissions S."/>
        </authorList>
    </citation>
    <scope>NUCLEOTIDE SEQUENCE [LARGE SCALE GENOMIC DNA]</scope>
    <source>
        <strain evidence="2">DSM 17038</strain>
    </source>
</reference>
<dbReference type="Gene3D" id="3.30.565.60">
    <property type="match status" value="1"/>
</dbReference>
<dbReference type="EMBL" id="FOOX01000007">
    <property type="protein sequence ID" value="SFG62871.1"/>
    <property type="molecule type" value="Genomic_DNA"/>
</dbReference>
<dbReference type="STRING" id="341036.SAMN05660649_02186"/>
<keyword evidence="1" id="KW-0067">ATP-binding</keyword>
<protein>
    <submittedName>
        <fullName evidence="1">ATP-dependent DNA helicase RecG</fullName>
    </submittedName>
</protein>
<dbReference type="Proteomes" id="UP000199337">
    <property type="component" value="Unassembled WGS sequence"/>
</dbReference>
<dbReference type="InterPro" id="IPR038475">
    <property type="entry name" value="RecG_C_sf"/>
</dbReference>
<accession>A0A1I2TKI7</accession>
<dbReference type="Pfam" id="PF13749">
    <property type="entry name" value="HATPase_c_4"/>
    <property type="match status" value="1"/>
</dbReference>
<name>A0A1I2TKI7_9FIRM</name>
<dbReference type="PANTHER" id="PTHR30595">
    <property type="entry name" value="GLPR-RELATED TRANSCRIPTIONAL REPRESSOR"/>
    <property type="match status" value="1"/>
</dbReference>